<feature type="region of interest" description="Disordered" evidence="1">
    <location>
        <begin position="1"/>
        <end position="32"/>
    </location>
</feature>
<dbReference type="EMBL" id="JAZDQV010000010">
    <property type="protein sequence ID" value="MEE1878111.1"/>
    <property type="molecule type" value="Genomic_DNA"/>
</dbReference>
<dbReference type="Pfam" id="PF03703">
    <property type="entry name" value="bPH_2"/>
    <property type="match status" value="1"/>
</dbReference>
<gene>
    <name evidence="4" type="ORF">VRS74_10500</name>
</gene>
<keyword evidence="2" id="KW-0812">Transmembrane</keyword>
<dbReference type="PANTHER" id="PTHR34473">
    <property type="entry name" value="UPF0699 TRANSMEMBRANE PROTEIN YDBS"/>
    <property type="match status" value="1"/>
</dbReference>
<dbReference type="Proteomes" id="UP001343492">
    <property type="component" value="Unassembled WGS sequence"/>
</dbReference>
<protein>
    <submittedName>
        <fullName evidence="4">PH domain-containing protein</fullName>
    </submittedName>
</protein>
<reference evidence="4 5" key="1">
    <citation type="submission" date="2024-01" db="EMBL/GenBank/DDBJ databases">
        <title>The genome sequence of Erythrobacteraceae sp. strain 1XM1-14.</title>
        <authorList>
            <person name="Liu Y."/>
        </authorList>
    </citation>
    <scope>NUCLEOTIDE SEQUENCE [LARGE SCALE GENOMIC DNA]</scope>
    <source>
        <strain evidence="4 5">1XM1-14</strain>
    </source>
</reference>
<name>A0ABU7GGT9_9SPHN</name>
<evidence type="ECO:0000313" key="5">
    <source>
        <dbReference type="Proteomes" id="UP001343492"/>
    </source>
</evidence>
<organism evidence="4 5">
    <name type="scientific">Altererythrobacter litoralis</name>
    <dbReference type="NCBI Taxonomy" id="3113904"/>
    <lineage>
        <taxon>Bacteria</taxon>
        <taxon>Pseudomonadati</taxon>
        <taxon>Pseudomonadota</taxon>
        <taxon>Alphaproteobacteria</taxon>
        <taxon>Sphingomonadales</taxon>
        <taxon>Erythrobacteraceae</taxon>
        <taxon>Altererythrobacter</taxon>
    </lineage>
</organism>
<keyword evidence="2" id="KW-0472">Membrane</keyword>
<keyword evidence="2" id="KW-1133">Transmembrane helix</keyword>
<keyword evidence="5" id="KW-1185">Reference proteome</keyword>
<feature type="transmembrane region" description="Helical" evidence="2">
    <location>
        <begin position="70"/>
        <end position="89"/>
    </location>
</feature>
<proteinExistence type="predicted"/>
<evidence type="ECO:0000313" key="4">
    <source>
        <dbReference type="EMBL" id="MEE1878111.1"/>
    </source>
</evidence>
<evidence type="ECO:0000256" key="1">
    <source>
        <dbReference type="SAM" id="MobiDB-lite"/>
    </source>
</evidence>
<dbReference type="PANTHER" id="PTHR34473:SF3">
    <property type="entry name" value="TRANSMEMBRANE PROTEIN-RELATED"/>
    <property type="match status" value="1"/>
</dbReference>
<feature type="transmembrane region" description="Helical" evidence="2">
    <location>
        <begin position="45"/>
        <end position="64"/>
    </location>
</feature>
<accession>A0ABU7GGT9</accession>
<evidence type="ECO:0000256" key="2">
    <source>
        <dbReference type="SAM" id="Phobius"/>
    </source>
</evidence>
<feature type="domain" description="YdbS-like PH" evidence="3">
    <location>
        <begin position="98"/>
        <end position="175"/>
    </location>
</feature>
<comment type="caution">
    <text evidence="4">The sequence shown here is derived from an EMBL/GenBank/DDBJ whole genome shotgun (WGS) entry which is preliminary data.</text>
</comment>
<feature type="compositionally biased region" description="Pro residues" evidence="1">
    <location>
        <begin position="13"/>
        <end position="24"/>
    </location>
</feature>
<dbReference type="InterPro" id="IPR005182">
    <property type="entry name" value="YdbS-like_PH"/>
</dbReference>
<evidence type="ECO:0000259" key="3">
    <source>
        <dbReference type="Pfam" id="PF03703"/>
    </source>
</evidence>
<sequence>MQDGMDENTPATPVAPPELAPPSTPAIGGHGDEQELTKLHPNYVWALRVETTLVSIPFIVGALVLETSAILPPAVIITPVALAALLLILRFPARRFFARGYAMSTDRLRVVRGLMLRHDTVVPFGRVQHIDVSQNPIERFFSIATLTLHTAGTHNASVKLPGLGEQLARDMREEIRSHIKRESL</sequence>